<keyword evidence="1" id="KW-1133">Transmembrane helix</keyword>
<evidence type="ECO:0000313" key="2">
    <source>
        <dbReference type="EMBL" id="VEG27228.1"/>
    </source>
</evidence>
<protein>
    <recommendedName>
        <fullName evidence="4">Tryptophan-associated transmembrane protein (Trp_oprn_chp)</fullName>
    </recommendedName>
</protein>
<evidence type="ECO:0000256" key="1">
    <source>
        <dbReference type="SAM" id="Phobius"/>
    </source>
</evidence>
<dbReference type="KEGG" id="ahw:NCTC11636_00925"/>
<feature type="transmembrane region" description="Helical" evidence="1">
    <location>
        <begin position="128"/>
        <end position="147"/>
    </location>
</feature>
<organism evidence="2 3">
    <name type="scientific">Actinomyces howellii</name>
    <dbReference type="NCBI Taxonomy" id="52771"/>
    <lineage>
        <taxon>Bacteria</taxon>
        <taxon>Bacillati</taxon>
        <taxon>Actinomycetota</taxon>
        <taxon>Actinomycetes</taxon>
        <taxon>Actinomycetales</taxon>
        <taxon>Actinomycetaceae</taxon>
        <taxon>Actinomyces</taxon>
    </lineage>
</organism>
<dbReference type="AlphaFoldDB" id="A0A3S4RVX5"/>
<dbReference type="EMBL" id="LR134350">
    <property type="protein sequence ID" value="VEG27228.1"/>
    <property type="molecule type" value="Genomic_DNA"/>
</dbReference>
<proteinExistence type="predicted"/>
<keyword evidence="3" id="KW-1185">Reference proteome</keyword>
<dbReference type="RefSeq" id="WP_126382086.1">
    <property type="nucleotide sequence ID" value="NZ_LR134350.1"/>
</dbReference>
<reference evidence="2 3" key="1">
    <citation type="submission" date="2018-12" db="EMBL/GenBank/DDBJ databases">
        <authorList>
            <consortium name="Pathogen Informatics"/>
        </authorList>
    </citation>
    <scope>NUCLEOTIDE SEQUENCE [LARGE SCALE GENOMIC DNA]</scope>
    <source>
        <strain evidence="2 3">NCTC11636</strain>
    </source>
</reference>
<accession>A0A3S4RVX5</accession>
<keyword evidence="1" id="KW-0472">Membrane</keyword>
<evidence type="ECO:0000313" key="3">
    <source>
        <dbReference type="Proteomes" id="UP000266895"/>
    </source>
</evidence>
<evidence type="ECO:0008006" key="4">
    <source>
        <dbReference type="Google" id="ProtNLM"/>
    </source>
</evidence>
<name>A0A3S4RVX5_9ACTO</name>
<keyword evidence="1" id="KW-0812">Transmembrane</keyword>
<feature type="transmembrane region" description="Helical" evidence="1">
    <location>
        <begin position="78"/>
        <end position="98"/>
    </location>
</feature>
<dbReference type="Proteomes" id="UP000266895">
    <property type="component" value="Chromosome"/>
</dbReference>
<gene>
    <name evidence="2" type="ORF">NCTC11636_00925</name>
</gene>
<feature type="transmembrane region" description="Helical" evidence="1">
    <location>
        <begin position="53"/>
        <end position="71"/>
    </location>
</feature>
<sequence>MRTDPSPRTAFPTRARILSCLGTLLFLTTLVAPIQVWHGYGSADHDPLRLGDAPVLLTPACLLIVCTVWTWRGRPSWPWRVVTLVSVVLAVAVALLGFDTSSSTWDGIDPETGRWIGGYVTSAPGPGAWLALSGACLHVAALLTVTLRRRATLPGLPVGQAASPAPATGGHVPRDD</sequence>